<dbReference type="AlphaFoldDB" id="A0AAD4Z5A3"/>
<evidence type="ECO:0000256" key="1">
    <source>
        <dbReference type="ARBA" id="ARBA00022729"/>
    </source>
</evidence>
<sequence length="120" mass="13298">MSSTSFTMSFIIPPFLFSLFAFISQAQVPANQTFKYDVYRVWDANRGNPVGENATLAFGTDGNLLLADADGRVAWQTDTANKDAVGLSCFQMVTQSIAQRAILFGKALITQQTTYWWAKL</sequence>
<keyword evidence="2" id="KW-1015">Disulfide bond</keyword>
<keyword evidence="3" id="KW-0325">Glycoprotein</keyword>
<name>A0AAD4Z5A3_PRUDU</name>
<feature type="signal peptide" evidence="4">
    <location>
        <begin position="1"/>
        <end position="26"/>
    </location>
</feature>
<dbReference type="InterPro" id="IPR036426">
    <property type="entry name" value="Bulb-type_lectin_dom_sf"/>
</dbReference>
<evidence type="ECO:0000256" key="2">
    <source>
        <dbReference type="ARBA" id="ARBA00023157"/>
    </source>
</evidence>
<dbReference type="SUPFAM" id="SSF51110">
    <property type="entry name" value="alpha-D-mannose-specific plant lectins"/>
    <property type="match status" value="1"/>
</dbReference>
<evidence type="ECO:0000259" key="5">
    <source>
        <dbReference type="PROSITE" id="PS50927"/>
    </source>
</evidence>
<dbReference type="EMBL" id="JAJFAZ020000004">
    <property type="protein sequence ID" value="KAI5333039.1"/>
    <property type="molecule type" value="Genomic_DNA"/>
</dbReference>
<dbReference type="Proteomes" id="UP001054821">
    <property type="component" value="Chromosome 4"/>
</dbReference>
<dbReference type="PROSITE" id="PS50927">
    <property type="entry name" value="BULB_LECTIN"/>
    <property type="match status" value="1"/>
</dbReference>
<protein>
    <recommendedName>
        <fullName evidence="5">Bulb-type lectin domain-containing protein</fullName>
    </recommendedName>
</protein>
<gene>
    <name evidence="6" type="ORF">L3X38_023169</name>
</gene>
<organism evidence="6 7">
    <name type="scientific">Prunus dulcis</name>
    <name type="common">Almond</name>
    <name type="synonym">Amygdalus dulcis</name>
    <dbReference type="NCBI Taxonomy" id="3755"/>
    <lineage>
        <taxon>Eukaryota</taxon>
        <taxon>Viridiplantae</taxon>
        <taxon>Streptophyta</taxon>
        <taxon>Embryophyta</taxon>
        <taxon>Tracheophyta</taxon>
        <taxon>Spermatophyta</taxon>
        <taxon>Magnoliopsida</taxon>
        <taxon>eudicotyledons</taxon>
        <taxon>Gunneridae</taxon>
        <taxon>Pentapetalae</taxon>
        <taxon>rosids</taxon>
        <taxon>fabids</taxon>
        <taxon>Rosales</taxon>
        <taxon>Rosaceae</taxon>
        <taxon>Amygdaloideae</taxon>
        <taxon>Amygdaleae</taxon>
        <taxon>Prunus</taxon>
    </lineage>
</organism>
<accession>A0AAD4Z5A3</accession>
<reference evidence="6 7" key="1">
    <citation type="journal article" date="2022" name="G3 (Bethesda)">
        <title>Whole-genome sequence and methylome profiling of the almond [Prunus dulcis (Mill.) D.A. Webb] cultivar 'Nonpareil'.</title>
        <authorList>
            <person name="D'Amico-Willman K.M."/>
            <person name="Ouma W.Z."/>
            <person name="Meulia T."/>
            <person name="Sideli G.M."/>
            <person name="Gradziel T.M."/>
            <person name="Fresnedo-Ramirez J."/>
        </authorList>
    </citation>
    <scope>NUCLEOTIDE SEQUENCE [LARGE SCALE GENOMIC DNA]</scope>
    <source>
        <strain evidence="6">Clone GOH B32 T37-40</strain>
    </source>
</reference>
<keyword evidence="1 4" id="KW-0732">Signal</keyword>
<keyword evidence="7" id="KW-1185">Reference proteome</keyword>
<feature type="chain" id="PRO_5042115673" description="Bulb-type lectin domain-containing protein" evidence="4">
    <location>
        <begin position="27"/>
        <end position="120"/>
    </location>
</feature>
<feature type="domain" description="Bulb-type lectin" evidence="5">
    <location>
        <begin position="1"/>
        <end position="116"/>
    </location>
</feature>
<proteinExistence type="predicted"/>
<evidence type="ECO:0000256" key="3">
    <source>
        <dbReference type="ARBA" id="ARBA00023180"/>
    </source>
</evidence>
<dbReference type="Gene3D" id="2.90.10.10">
    <property type="entry name" value="Bulb-type lectin domain"/>
    <property type="match status" value="1"/>
</dbReference>
<evidence type="ECO:0000313" key="7">
    <source>
        <dbReference type="Proteomes" id="UP001054821"/>
    </source>
</evidence>
<evidence type="ECO:0000256" key="4">
    <source>
        <dbReference type="SAM" id="SignalP"/>
    </source>
</evidence>
<dbReference type="InterPro" id="IPR001480">
    <property type="entry name" value="Bulb-type_lectin_dom"/>
</dbReference>
<evidence type="ECO:0000313" key="6">
    <source>
        <dbReference type="EMBL" id="KAI5333039.1"/>
    </source>
</evidence>
<comment type="caution">
    <text evidence="6">The sequence shown here is derived from an EMBL/GenBank/DDBJ whole genome shotgun (WGS) entry which is preliminary data.</text>
</comment>